<dbReference type="EMBL" id="BPQB01000049">
    <property type="protein sequence ID" value="GJE95522.1"/>
    <property type="molecule type" value="Genomic_DNA"/>
</dbReference>
<dbReference type="InterPro" id="IPR009044">
    <property type="entry name" value="ssDNA-bd_transcriptional_reg"/>
</dbReference>
<evidence type="ECO:0000256" key="7">
    <source>
        <dbReference type="SAM" id="MobiDB-lite"/>
    </source>
</evidence>
<dbReference type="SUPFAM" id="SSF54447">
    <property type="entry name" value="ssDNA-binding transcriptional regulator domain"/>
    <property type="match status" value="1"/>
</dbReference>
<accession>A0A9P3GI65</accession>
<proteinExistence type="inferred from homology"/>
<evidence type="ECO:0000256" key="3">
    <source>
        <dbReference type="ARBA" id="ARBA00023015"/>
    </source>
</evidence>
<feature type="domain" description="Transcriptional coactivator p15 (PC4) C-terminal" evidence="8">
    <location>
        <begin position="86"/>
        <end position="136"/>
    </location>
</feature>
<evidence type="ECO:0000256" key="1">
    <source>
        <dbReference type="ARBA" id="ARBA00004123"/>
    </source>
</evidence>
<dbReference type="OrthoDB" id="2505440at2759"/>
<keyword evidence="6" id="KW-0539">Nucleus</keyword>
<evidence type="ECO:0000313" key="9">
    <source>
        <dbReference type="EMBL" id="GJE95522.1"/>
    </source>
</evidence>
<organism evidence="9 10">
    <name type="scientific">Phanerochaete sordida</name>
    <dbReference type="NCBI Taxonomy" id="48140"/>
    <lineage>
        <taxon>Eukaryota</taxon>
        <taxon>Fungi</taxon>
        <taxon>Dikarya</taxon>
        <taxon>Basidiomycota</taxon>
        <taxon>Agaricomycotina</taxon>
        <taxon>Agaricomycetes</taxon>
        <taxon>Polyporales</taxon>
        <taxon>Phanerochaetaceae</taxon>
        <taxon>Phanerochaete</taxon>
    </lineage>
</organism>
<protein>
    <submittedName>
        <fullName evidence="9">PC4-domain-containing protein</fullName>
    </submittedName>
</protein>
<evidence type="ECO:0000256" key="6">
    <source>
        <dbReference type="ARBA" id="ARBA00023242"/>
    </source>
</evidence>
<keyword evidence="10" id="KW-1185">Reference proteome</keyword>
<dbReference type="PANTHER" id="PTHR13215">
    <property type="entry name" value="RNA POLYMERASE II TRANSCRIPTIONAL COACTIVATOR"/>
    <property type="match status" value="1"/>
</dbReference>
<feature type="compositionally biased region" description="Acidic residues" evidence="7">
    <location>
        <begin position="9"/>
        <end position="24"/>
    </location>
</feature>
<dbReference type="Gene3D" id="2.30.31.10">
    <property type="entry name" value="Transcriptional Coactivator Pc4, Chain A"/>
    <property type="match status" value="1"/>
</dbReference>
<dbReference type="GO" id="GO:0060261">
    <property type="term" value="P:positive regulation of transcription initiation by RNA polymerase II"/>
    <property type="evidence" value="ECO:0007669"/>
    <property type="project" value="InterPro"/>
</dbReference>
<keyword evidence="5" id="KW-0804">Transcription</keyword>
<dbReference type="Proteomes" id="UP000703269">
    <property type="component" value="Unassembled WGS sequence"/>
</dbReference>
<evidence type="ECO:0000256" key="2">
    <source>
        <dbReference type="ARBA" id="ARBA00009001"/>
    </source>
</evidence>
<sequence length="149" mass="17144">MAKRKDVVESDEEEAIETPSDSEEERPKKKAKGKAKAKKPRFEKDESEEERPMKKQKQAKPKDSNEDEDAPSADIKMNYEGERYVDLGKKKRVTVRSFKGSTFIDIREYYGGEGDEKPGKKGITLSPEQWQALKAHADSVDYMLRKMNK</sequence>
<dbReference type="GO" id="GO:0003677">
    <property type="term" value="F:DNA binding"/>
    <property type="evidence" value="ECO:0007669"/>
    <property type="project" value="UniProtKB-KW"/>
</dbReference>
<dbReference type="Pfam" id="PF02229">
    <property type="entry name" value="PC4"/>
    <property type="match status" value="1"/>
</dbReference>
<evidence type="ECO:0000259" key="8">
    <source>
        <dbReference type="Pfam" id="PF02229"/>
    </source>
</evidence>
<dbReference type="AlphaFoldDB" id="A0A9P3GI65"/>
<evidence type="ECO:0000256" key="5">
    <source>
        <dbReference type="ARBA" id="ARBA00023163"/>
    </source>
</evidence>
<feature type="region of interest" description="Disordered" evidence="7">
    <location>
        <begin position="1"/>
        <end position="78"/>
    </location>
</feature>
<reference evidence="9 10" key="1">
    <citation type="submission" date="2021-08" db="EMBL/GenBank/DDBJ databases">
        <title>Draft Genome Sequence of Phanerochaete sordida strain YK-624.</title>
        <authorList>
            <person name="Mori T."/>
            <person name="Dohra H."/>
            <person name="Suzuki T."/>
            <person name="Kawagishi H."/>
            <person name="Hirai H."/>
        </authorList>
    </citation>
    <scope>NUCLEOTIDE SEQUENCE [LARGE SCALE GENOMIC DNA]</scope>
    <source>
        <strain evidence="9 10">YK-624</strain>
    </source>
</reference>
<dbReference type="GO" id="GO:0005634">
    <property type="term" value="C:nucleus"/>
    <property type="evidence" value="ECO:0007669"/>
    <property type="project" value="UniProtKB-SubCell"/>
</dbReference>
<gene>
    <name evidence="9" type="ORF">PsYK624_117070</name>
</gene>
<comment type="similarity">
    <text evidence="2">Belongs to the transcriptional coactivator PC4 family.</text>
</comment>
<keyword evidence="3" id="KW-0805">Transcription regulation</keyword>
<dbReference type="InterPro" id="IPR003173">
    <property type="entry name" value="PC4_C"/>
</dbReference>
<evidence type="ECO:0000313" key="10">
    <source>
        <dbReference type="Proteomes" id="UP000703269"/>
    </source>
</evidence>
<comment type="subcellular location">
    <subcellularLocation>
        <location evidence="1">Nucleus</location>
    </subcellularLocation>
</comment>
<evidence type="ECO:0000256" key="4">
    <source>
        <dbReference type="ARBA" id="ARBA00023125"/>
    </source>
</evidence>
<feature type="compositionally biased region" description="Basic residues" evidence="7">
    <location>
        <begin position="28"/>
        <end position="41"/>
    </location>
</feature>
<comment type="caution">
    <text evidence="9">The sequence shown here is derived from an EMBL/GenBank/DDBJ whole genome shotgun (WGS) entry which is preliminary data.</text>
</comment>
<name>A0A9P3GI65_9APHY</name>
<dbReference type="InterPro" id="IPR045125">
    <property type="entry name" value="Sub1/Tcp4-like"/>
</dbReference>
<dbReference type="GO" id="GO:0003713">
    <property type="term" value="F:transcription coactivator activity"/>
    <property type="evidence" value="ECO:0007669"/>
    <property type="project" value="InterPro"/>
</dbReference>
<keyword evidence="4" id="KW-0238">DNA-binding</keyword>